<dbReference type="Gene3D" id="1.10.30.50">
    <property type="match status" value="1"/>
</dbReference>
<evidence type="ECO:0000313" key="2">
    <source>
        <dbReference type="EMBL" id="MBK8523085.1"/>
    </source>
</evidence>
<sequence length="197" mass="22084">MQAEHLATPSNRPLILAVDVTGAPRGWITWKDAVACKASGRVDRELGDFLFTFHGGQSRLTGERSTLSVTSIQALRGRHPRGWQPQSPALSNPLLFQRDHHLCCYCGSQKRPELLTRDHIVPLSRGGRDHWTNVVTACKPCNQRKGASTPERAGMMMRYVPYSPSRYEALILRNRRILADQMDFLISLLPANSRLVG</sequence>
<dbReference type="GO" id="GO:0004519">
    <property type="term" value="F:endonuclease activity"/>
    <property type="evidence" value="ECO:0007669"/>
    <property type="project" value="UniProtKB-KW"/>
</dbReference>
<organism evidence="2 3">
    <name type="scientific">Candidatus Proximibacter danicus</name>
    <dbReference type="NCBI Taxonomy" id="2954365"/>
    <lineage>
        <taxon>Bacteria</taxon>
        <taxon>Pseudomonadati</taxon>
        <taxon>Pseudomonadota</taxon>
        <taxon>Betaproteobacteria</taxon>
        <taxon>Candidatus Proximibacter</taxon>
    </lineage>
</organism>
<proteinExistence type="predicted"/>
<evidence type="ECO:0000259" key="1">
    <source>
        <dbReference type="SMART" id="SM00507"/>
    </source>
</evidence>
<dbReference type="PANTHER" id="PTHR33877">
    <property type="entry name" value="SLL1193 PROTEIN"/>
    <property type="match status" value="1"/>
</dbReference>
<protein>
    <submittedName>
        <fullName evidence="2">HNH endonuclease</fullName>
    </submittedName>
</protein>
<dbReference type="InterPro" id="IPR003615">
    <property type="entry name" value="HNH_nuc"/>
</dbReference>
<dbReference type="InterPro" id="IPR029471">
    <property type="entry name" value="HNH_5"/>
</dbReference>
<dbReference type="AlphaFoldDB" id="A0A9D7JYF5"/>
<dbReference type="PANTHER" id="PTHR33877:SF2">
    <property type="entry name" value="OS07G0170200 PROTEIN"/>
    <property type="match status" value="1"/>
</dbReference>
<evidence type="ECO:0000313" key="3">
    <source>
        <dbReference type="Proteomes" id="UP000886689"/>
    </source>
</evidence>
<dbReference type="InterPro" id="IPR052892">
    <property type="entry name" value="NA-targeting_endonuclease"/>
</dbReference>
<dbReference type="CDD" id="cd00085">
    <property type="entry name" value="HNHc"/>
    <property type="match status" value="1"/>
</dbReference>
<keyword evidence="2" id="KW-0540">Nuclease</keyword>
<name>A0A9D7JYF5_9PROT</name>
<dbReference type="EMBL" id="JADJUC010000002">
    <property type="protein sequence ID" value="MBK8523085.1"/>
    <property type="molecule type" value="Genomic_DNA"/>
</dbReference>
<dbReference type="SMART" id="SM00507">
    <property type="entry name" value="HNHc"/>
    <property type="match status" value="1"/>
</dbReference>
<keyword evidence="2" id="KW-0255">Endonuclease</keyword>
<keyword evidence="2" id="KW-0378">Hydrolase</keyword>
<feature type="domain" description="HNH nuclease" evidence="1">
    <location>
        <begin position="90"/>
        <end position="143"/>
    </location>
</feature>
<gene>
    <name evidence="2" type="ORF">IPL58_02550</name>
</gene>
<dbReference type="Pfam" id="PF14279">
    <property type="entry name" value="HNH_5"/>
    <property type="match status" value="1"/>
</dbReference>
<accession>A0A9D7JYF5</accession>
<comment type="caution">
    <text evidence="2">The sequence shown here is derived from an EMBL/GenBank/DDBJ whole genome shotgun (WGS) entry which is preliminary data.</text>
</comment>
<reference evidence="2" key="1">
    <citation type="submission" date="2020-10" db="EMBL/GenBank/DDBJ databases">
        <title>Connecting structure to function with the recovery of over 1000 high-quality activated sludge metagenome-assembled genomes encoding full-length rRNA genes using long-read sequencing.</title>
        <authorList>
            <person name="Singleton C.M."/>
            <person name="Petriglieri F."/>
            <person name="Kristensen J.M."/>
            <person name="Kirkegaard R.H."/>
            <person name="Michaelsen T.Y."/>
            <person name="Andersen M.H."/>
            <person name="Karst S.M."/>
            <person name="Dueholm M.S."/>
            <person name="Nielsen P.H."/>
            <person name="Albertsen M."/>
        </authorList>
    </citation>
    <scope>NUCLEOTIDE SEQUENCE</scope>
    <source>
        <strain evidence="2">Hirt_18-Q3-R61-65_BATAC.395</strain>
    </source>
</reference>
<dbReference type="Proteomes" id="UP000886689">
    <property type="component" value="Unassembled WGS sequence"/>
</dbReference>